<name>A0AAE0YKK0_9GAST</name>
<dbReference type="AlphaFoldDB" id="A0AAE0YKK0"/>
<comment type="caution">
    <text evidence="1">The sequence shown here is derived from an EMBL/GenBank/DDBJ whole genome shotgun (WGS) entry which is preliminary data.</text>
</comment>
<dbReference type="Proteomes" id="UP001283361">
    <property type="component" value="Unassembled WGS sequence"/>
</dbReference>
<gene>
    <name evidence="1" type="ORF">RRG08_062486</name>
</gene>
<keyword evidence="2" id="KW-1185">Reference proteome</keyword>
<evidence type="ECO:0000313" key="1">
    <source>
        <dbReference type="EMBL" id="KAK3748154.1"/>
    </source>
</evidence>
<evidence type="ECO:0000313" key="2">
    <source>
        <dbReference type="Proteomes" id="UP001283361"/>
    </source>
</evidence>
<accession>A0AAE0YKK0</accession>
<organism evidence="1 2">
    <name type="scientific">Elysia crispata</name>
    <name type="common">lettuce slug</name>
    <dbReference type="NCBI Taxonomy" id="231223"/>
    <lineage>
        <taxon>Eukaryota</taxon>
        <taxon>Metazoa</taxon>
        <taxon>Spiralia</taxon>
        <taxon>Lophotrochozoa</taxon>
        <taxon>Mollusca</taxon>
        <taxon>Gastropoda</taxon>
        <taxon>Heterobranchia</taxon>
        <taxon>Euthyneura</taxon>
        <taxon>Panpulmonata</taxon>
        <taxon>Sacoglossa</taxon>
        <taxon>Placobranchoidea</taxon>
        <taxon>Plakobranchidae</taxon>
        <taxon>Elysia</taxon>
    </lineage>
</organism>
<reference evidence="1" key="1">
    <citation type="journal article" date="2023" name="G3 (Bethesda)">
        <title>A reference genome for the long-term kleptoplast-retaining sea slug Elysia crispata morphotype clarki.</title>
        <authorList>
            <person name="Eastman K.E."/>
            <person name="Pendleton A.L."/>
            <person name="Shaikh M.A."/>
            <person name="Suttiyut T."/>
            <person name="Ogas R."/>
            <person name="Tomko P."/>
            <person name="Gavelis G."/>
            <person name="Widhalm J.R."/>
            <person name="Wisecaver J.H."/>
        </authorList>
    </citation>
    <scope>NUCLEOTIDE SEQUENCE</scope>
    <source>
        <strain evidence="1">ECLA1</strain>
    </source>
</reference>
<sequence>MSFPPLAERPCQEAKTGSREVAWSIYHVLAHAMSALKFSSQYSVWSRESPLGYRLRAWTIKTPAESIIGARHLEETLVQDLTQLQFGSSRFLYFLPF</sequence>
<proteinExistence type="predicted"/>
<protein>
    <submittedName>
        <fullName evidence="1">Uncharacterized protein</fullName>
    </submittedName>
</protein>
<dbReference type="EMBL" id="JAWDGP010006039">
    <property type="protein sequence ID" value="KAK3748154.1"/>
    <property type="molecule type" value="Genomic_DNA"/>
</dbReference>